<sequence>MAQPRKDILEIDRESVIVISKSKLIDGLTNLIGPDERSEFKILCRRVESTIRAWYNLQFEDLNQLYSLFDPVHGRRKLDQLQPSPAKVDNMEQRFLKILFQVMEKSNFQILNDAEVELAQAGQYLVNMPIAVDKTKLDKKLLTTFFKENKVDEVPSYADQYIIFRRGIGIDKTTDYFIMPKLDLLIERTWNWTLQKLGLQKPPNQQPAHVHSLSRKRSQVQTLMEDSAQNEKNDSGADANELRFERIRIQNMDISFNNLFTQNTVQEPTFDRMIVVYRRASKPHHILDPLGDRSIHIRHFRNIPLADMELVLPEKKNPGLTPMDWVKLSISAVLGLVALFGSTESGKGDVWVLIAILGGIIGYIAKIYFTFQANLVLYQNLITQSLYDKQLDSGRGTLLHLCDDVIQQEVKEVIMAYFVLMSQGKATDQELDRRCEQLMSEKFGEKCDFDVEDALVKLEKLEIVTKDANGKYSHQPLRKANEAIGETTDELVERRSKR</sequence>
<keyword evidence="4" id="KW-1185">Reference proteome</keyword>
<name>A0A8T0J266_CERPU</name>
<protein>
    <recommendedName>
        <fullName evidence="5">Aminopeptidase</fullName>
    </recommendedName>
</protein>
<dbReference type="PANTHER" id="PTHR33645">
    <property type="entry name" value="AMINOPEPTIDASE (DUF3754)"/>
    <property type="match status" value="1"/>
</dbReference>
<dbReference type="Pfam" id="PF12576">
    <property type="entry name" value="DUF3754"/>
    <property type="match status" value="1"/>
</dbReference>
<dbReference type="EMBL" id="CM026421">
    <property type="protein sequence ID" value="KAG0590014.1"/>
    <property type="molecule type" value="Genomic_DNA"/>
</dbReference>
<keyword evidence="2" id="KW-0472">Membrane</keyword>
<evidence type="ECO:0008006" key="5">
    <source>
        <dbReference type="Google" id="ProtNLM"/>
    </source>
</evidence>
<feature type="region of interest" description="Disordered" evidence="1">
    <location>
        <begin position="201"/>
        <end position="239"/>
    </location>
</feature>
<feature type="region of interest" description="Disordered" evidence="1">
    <location>
        <begin position="476"/>
        <end position="498"/>
    </location>
</feature>
<feature type="transmembrane region" description="Helical" evidence="2">
    <location>
        <begin position="325"/>
        <end position="344"/>
    </location>
</feature>
<dbReference type="PANTHER" id="PTHR33645:SF11">
    <property type="entry name" value="AMINOPEPTIDASE (DUF3754)"/>
    <property type="match status" value="1"/>
</dbReference>
<evidence type="ECO:0000313" key="4">
    <source>
        <dbReference type="Proteomes" id="UP000822688"/>
    </source>
</evidence>
<proteinExistence type="predicted"/>
<comment type="caution">
    <text evidence="3">The sequence shown here is derived from an EMBL/GenBank/DDBJ whole genome shotgun (WGS) entry which is preliminary data.</text>
</comment>
<evidence type="ECO:0000256" key="1">
    <source>
        <dbReference type="SAM" id="MobiDB-lite"/>
    </source>
</evidence>
<evidence type="ECO:0000313" key="3">
    <source>
        <dbReference type="EMBL" id="KAG0590014.1"/>
    </source>
</evidence>
<accession>A0A8T0J266</accession>
<dbReference type="InterPro" id="IPR022227">
    <property type="entry name" value="DUF3754"/>
</dbReference>
<feature type="transmembrane region" description="Helical" evidence="2">
    <location>
        <begin position="350"/>
        <end position="369"/>
    </location>
</feature>
<dbReference type="AlphaFoldDB" id="A0A8T0J266"/>
<dbReference type="OrthoDB" id="2020015at2759"/>
<reference evidence="3" key="1">
    <citation type="submission" date="2020-06" db="EMBL/GenBank/DDBJ databases">
        <title>WGS assembly of Ceratodon purpureus strain R40.</title>
        <authorList>
            <person name="Carey S.B."/>
            <person name="Jenkins J."/>
            <person name="Shu S."/>
            <person name="Lovell J.T."/>
            <person name="Sreedasyam A."/>
            <person name="Maumus F."/>
            <person name="Tiley G.P."/>
            <person name="Fernandez-Pozo N."/>
            <person name="Barry K."/>
            <person name="Chen C."/>
            <person name="Wang M."/>
            <person name="Lipzen A."/>
            <person name="Daum C."/>
            <person name="Saski C.A."/>
            <person name="Payton A.C."/>
            <person name="Mcbreen J.C."/>
            <person name="Conrad R.E."/>
            <person name="Kollar L.M."/>
            <person name="Olsson S."/>
            <person name="Huttunen S."/>
            <person name="Landis J.B."/>
            <person name="Wickett N.J."/>
            <person name="Johnson M.G."/>
            <person name="Rensing S.A."/>
            <person name="Grimwood J."/>
            <person name="Schmutz J."/>
            <person name="Mcdaniel S.F."/>
        </authorList>
    </citation>
    <scope>NUCLEOTIDE SEQUENCE</scope>
    <source>
        <strain evidence="3">R40</strain>
    </source>
</reference>
<organism evidence="3 4">
    <name type="scientific">Ceratodon purpureus</name>
    <name type="common">Fire moss</name>
    <name type="synonym">Dicranum purpureum</name>
    <dbReference type="NCBI Taxonomy" id="3225"/>
    <lineage>
        <taxon>Eukaryota</taxon>
        <taxon>Viridiplantae</taxon>
        <taxon>Streptophyta</taxon>
        <taxon>Embryophyta</taxon>
        <taxon>Bryophyta</taxon>
        <taxon>Bryophytina</taxon>
        <taxon>Bryopsida</taxon>
        <taxon>Dicranidae</taxon>
        <taxon>Pseudoditrichales</taxon>
        <taxon>Ditrichaceae</taxon>
        <taxon>Ceratodon</taxon>
    </lineage>
</organism>
<gene>
    <name evidence="3" type="ORF">KC19_1G064200</name>
</gene>
<keyword evidence="2" id="KW-1133">Transmembrane helix</keyword>
<dbReference type="Proteomes" id="UP000822688">
    <property type="component" value="Chromosome 1"/>
</dbReference>
<keyword evidence="2" id="KW-0812">Transmembrane</keyword>
<evidence type="ECO:0000256" key="2">
    <source>
        <dbReference type="SAM" id="Phobius"/>
    </source>
</evidence>
<feature type="compositionally biased region" description="Basic and acidic residues" evidence="1">
    <location>
        <begin position="229"/>
        <end position="239"/>
    </location>
</feature>